<feature type="domain" description="GGDEF" evidence="6">
    <location>
        <begin position="294"/>
        <end position="425"/>
    </location>
</feature>
<dbReference type="Gene3D" id="3.30.70.270">
    <property type="match status" value="1"/>
</dbReference>
<dbReference type="SUPFAM" id="SSF55073">
    <property type="entry name" value="Nucleotide cyclase"/>
    <property type="match status" value="1"/>
</dbReference>
<evidence type="ECO:0000256" key="2">
    <source>
        <dbReference type="ARBA" id="ARBA00012528"/>
    </source>
</evidence>
<keyword evidence="8" id="KW-1185">Reference proteome</keyword>
<dbReference type="InterPro" id="IPR044398">
    <property type="entry name" value="Globin-sensor_dom"/>
</dbReference>
<dbReference type="SMART" id="SM00267">
    <property type="entry name" value="GGDEF"/>
    <property type="match status" value="1"/>
</dbReference>
<dbReference type="GO" id="GO:0020037">
    <property type="term" value="F:heme binding"/>
    <property type="evidence" value="ECO:0007669"/>
    <property type="project" value="InterPro"/>
</dbReference>
<evidence type="ECO:0000256" key="4">
    <source>
        <dbReference type="ARBA" id="ARBA00029839"/>
    </source>
</evidence>
<dbReference type="GO" id="GO:0005886">
    <property type="term" value="C:plasma membrane"/>
    <property type="evidence" value="ECO:0007669"/>
    <property type="project" value="TreeGrafter"/>
</dbReference>
<evidence type="ECO:0000256" key="1">
    <source>
        <dbReference type="ARBA" id="ARBA00001946"/>
    </source>
</evidence>
<evidence type="ECO:0000313" key="8">
    <source>
        <dbReference type="Proteomes" id="UP000078476"/>
    </source>
</evidence>
<comment type="cofactor">
    <cofactor evidence="1">
        <name>Mg(2+)</name>
        <dbReference type="ChEBI" id="CHEBI:18420"/>
    </cofactor>
</comment>
<reference evidence="7 8" key="1">
    <citation type="submission" date="2016-03" db="EMBL/GenBank/DDBJ databases">
        <authorList>
            <person name="Ploux O."/>
        </authorList>
    </citation>
    <scope>NUCLEOTIDE SEQUENCE [LARGE SCALE GENOMIC DNA]</scope>
    <source>
        <strain evidence="7 8">R-45370</strain>
    </source>
</reference>
<dbReference type="PANTHER" id="PTHR45138">
    <property type="entry name" value="REGULATORY COMPONENTS OF SENSORY TRANSDUCTION SYSTEM"/>
    <property type="match status" value="1"/>
</dbReference>
<dbReference type="OrthoDB" id="9812260at2"/>
<evidence type="ECO:0000313" key="7">
    <source>
        <dbReference type="EMBL" id="OAI12055.1"/>
    </source>
</evidence>
<dbReference type="AlphaFoldDB" id="A0A177N2E9"/>
<dbReference type="RefSeq" id="WP_066985528.1">
    <property type="nucleotide sequence ID" value="NZ_LUUI01000133.1"/>
</dbReference>
<dbReference type="InterPro" id="IPR012292">
    <property type="entry name" value="Globin/Proto"/>
</dbReference>
<accession>A0A177N2E9</accession>
<dbReference type="InterPro" id="IPR043128">
    <property type="entry name" value="Rev_trsase/Diguanyl_cyclase"/>
</dbReference>
<comment type="catalytic activity">
    <reaction evidence="5">
        <text>2 GTP = 3',3'-c-di-GMP + 2 diphosphate</text>
        <dbReference type="Rhea" id="RHEA:24898"/>
        <dbReference type="ChEBI" id="CHEBI:33019"/>
        <dbReference type="ChEBI" id="CHEBI:37565"/>
        <dbReference type="ChEBI" id="CHEBI:58805"/>
        <dbReference type="EC" id="2.7.7.65"/>
    </reaction>
</comment>
<dbReference type="GO" id="GO:0052621">
    <property type="term" value="F:diguanylate cyclase activity"/>
    <property type="evidence" value="ECO:0007669"/>
    <property type="project" value="UniProtKB-EC"/>
</dbReference>
<protein>
    <recommendedName>
        <fullName evidence="3">Diguanylate cyclase DosC</fullName>
        <ecNumber evidence="2">2.7.7.65</ecNumber>
    </recommendedName>
    <alternativeName>
        <fullName evidence="4">Direct oxygen-sensing cyclase</fullName>
    </alternativeName>
</protein>
<gene>
    <name evidence="7" type="ORF">A1359_14160</name>
</gene>
<comment type="caution">
    <text evidence="7">The sequence shown here is derived from an EMBL/GenBank/DDBJ whole genome shotgun (WGS) entry which is preliminary data.</text>
</comment>
<dbReference type="EC" id="2.7.7.65" evidence="2"/>
<dbReference type="InterPro" id="IPR050469">
    <property type="entry name" value="Diguanylate_Cyclase"/>
</dbReference>
<dbReference type="GO" id="GO:0043709">
    <property type="term" value="P:cell adhesion involved in single-species biofilm formation"/>
    <property type="evidence" value="ECO:0007669"/>
    <property type="project" value="TreeGrafter"/>
</dbReference>
<dbReference type="Pfam" id="PF11563">
    <property type="entry name" value="Protoglobin"/>
    <property type="match status" value="1"/>
</dbReference>
<proteinExistence type="predicted"/>
<evidence type="ECO:0000256" key="3">
    <source>
        <dbReference type="ARBA" id="ARBA00015125"/>
    </source>
</evidence>
<evidence type="ECO:0000256" key="5">
    <source>
        <dbReference type="ARBA" id="ARBA00034247"/>
    </source>
</evidence>
<dbReference type="Proteomes" id="UP000078476">
    <property type="component" value="Unassembled WGS sequence"/>
</dbReference>
<dbReference type="GO" id="GO:1902201">
    <property type="term" value="P:negative regulation of bacterial-type flagellum-dependent cell motility"/>
    <property type="evidence" value="ECO:0007669"/>
    <property type="project" value="TreeGrafter"/>
</dbReference>
<dbReference type="GO" id="GO:0019825">
    <property type="term" value="F:oxygen binding"/>
    <property type="evidence" value="ECO:0007669"/>
    <property type="project" value="InterPro"/>
</dbReference>
<dbReference type="Pfam" id="PF00990">
    <property type="entry name" value="GGDEF"/>
    <property type="match status" value="1"/>
</dbReference>
<dbReference type="PROSITE" id="PS50887">
    <property type="entry name" value="GGDEF"/>
    <property type="match status" value="1"/>
</dbReference>
<dbReference type="InterPro" id="IPR029787">
    <property type="entry name" value="Nucleotide_cyclase"/>
</dbReference>
<dbReference type="InterPro" id="IPR000160">
    <property type="entry name" value="GGDEF_dom"/>
</dbReference>
<organism evidence="7 8">
    <name type="scientific">Methylomonas lenta</name>
    <dbReference type="NCBI Taxonomy" id="980561"/>
    <lineage>
        <taxon>Bacteria</taxon>
        <taxon>Pseudomonadati</taxon>
        <taxon>Pseudomonadota</taxon>
        <taxon>Gammaproteobacteria</taxon>
        <taxon>Methylococcales</taxon>
        <taxon>Methylococcaceae</taxon>
        <taxon>Methylomonas</taxon>
    </lineage>
</organism>
<name>A0A177N2E9_9GAMM</name>
<dbReference type="Gene3D" id="1.10.490.10">
    <property type="entry name" value="Globins"/>
    <property type="match status" value="1"/>
</dbReference>
<dbReference type="SUPFAM" id="SSF46458">
    <property type="entry name" value="Globin-like"/>
    <property type="match status" value="1"/>
</dbReference>
<dbReference type="EMBL" id="LUUI01000133">
    <property type="protein sequence ID" value="OAI12055.1"/>
    <property type="molecule type" value="Genomic_DNA"/>
</dbReference>
<dbReference type="CDD" id="cd01949">
    <property type="entry name" value="GGDEF"/>
    <property type="match status" value="1"/>
</dbReference>
<dbReference type="FunFam" id="3.30.70.270:FF:000001">
    <property type="entry name" value="Diguanylate cyclase domain protein"/>
    <property type="match status" value="1"/>
</dbReference>
<sequence>MKNKLHKYAEFDLDAVFERFYETMLSNEDFSGFFKDQAQIRSLITRQKRFLLESIPMTEDEIKSRYIALGEMHYQIKVPYADYMAGMNILEKGLIQAVVLRNEPSEMLETTFHFFKMIRAYTAKGYLNKLLEADIEDIDHYLTHVQRASEMDTLLATERVIWLKNVIFAIKIENRAAAPALHMPIEISNMIEAATKDDPVLTRYATEMAGRMELNARNVFYFLEKGSYEEVLPLYRELMSIYKLTLMLTNVVTIASTHQLMQSLSKDTLTGLLSRHSLISILSRELSIATAGQYPLAFIMLDIDHFKQVNDSFGHGAGDQVLAKVAKTGAGLIRATDYAFRLGGEEFLLVLKGASFNIATAQAEIIRQQVENLQFEFDDRQHRVTVSLGVVVFSPPFTLTYDQMLDAVDKKLYAAKADGRNRVAS</sequence>
<dbReference type="InterPro" id="IPR009050">
    <property type="entry name" value="Globin-like_sf"/>
</dbReference>
<dbReference type="STRING" id="980561.A1359_14160"/>
<evidence type="ECO:0000259" key="6">
    <source>
        <dbReference type="PROSITE" id="PS50887"/>
    </source>
</evidence>
<dbReference type="PANTHER" id="PTHR45138:SF9">
    <property type="entry name" value="DIGUANYLATE CYCLASE DGCM-RELATED"/>
    <property type="match status" value="1"/>
</dbReference>
<dbReference type="NCBIfam" id="TIGR00254">
    <property type="entry name" value="GGDEF"/>
    <property type="match status" value="1"/>
</dbReference>